<proteinExistence type="predicted"/>
<sequence length="66" mass="7384">MQFNFSRFIALVLVIILLLIPRLNYAQFGDIGFEPDVNDEPTAPINGFIALGFLIGGYLGIRTLRK</sequence>
<keyword evidence="3" id="KW-1185">Reference proteome</keyword>
<evidence type="ECO:0000256" key="1">
    <source>
        <dbReference type="SAM" id="Phobius"/>
    </source>
</evidence>
<feature type="transmembrane region" description="Helical" evidence="1">
    <location>
        <begin position="42"/>
        <end position="61"/>
    </location>
</feature>
<keyword evidence="1" id="KW-0472">Membrane</keyword>
<keyword evidence="1" id="KW-1133">Transmembrane helix</keyword>
<name>A0ABP3V8Q1_9FLAO</name>
<organism evidence="2 3">
    <name type="scientific">Psychroflexus lacisalsi</name>
    <dbReference type="NCBI Taxonomy" id="503928"/>
    <lineage>
        <taxon>Bacteria</taxon>
        <taxon>Pseudomonadati</taxon>
        <taxon>Bacteroidota</taxon>
        <taxon>Flavobacteriia</taxon>
        <taxon>Flavobacteriales</taxon>
        <taxon>Flavobacteriaceae</taxon>
        <taxon>Psychroflexus</taxon>
    </lineage>
</organism>
<gene>
    <name evidence="2" type="ORF">GCM10009433_03020</name>
</gene>
<comment type="caution">
    <text evidence="2">The sequence shown here is derived from an EMBL/GenBank/DDBJ whole genome shotgun (WGS) entry which is preliminary data.</text>
</comment>
<reference evidence="3" key="1">
    <citation type="journal article" date="2019" name="Int. J. Syst. Evol. Microbiol.">
        <title>The Global Catalogue of Microorganisms (GCM) 10K type strain sequencing project: providing services to taxonomists for standard genome sequencing and annotation.</title>
        <authorList>
            <consortium name="The Broad Institute Genomics Platform"/>
            <consortium name="The Broad Institute Genome Sequencing Center for Infectious Disease"/>
            <person name="Wu L."/>
            <person name="Ma J."/>
        </authorList>
    </citation>
    <scope>NUCLEOTIDE SEQUENCE [LARGE SCALE GENOMIC DNA]</scope>
    <source>
        <strain evidence="3">JCM 16231</strain>
    </source>
</reference>
<evidence type="ECO:0000313" key="3">
    <source>
        <dbReference type="Proteomes" id="UP001500185"/>
    </source>
</evidence>
<dbReference type="RefSeq" id="WP_224455245.1">
    <property type="nucleotide sequence ID" value="NZ_BAAAGG010000002.1"/>
</dbReference>
<evidence type="ECO:0000313" key="2">
    <source>
        <dbReference type="EMBL" id="GAA0752175.1"/>
    </source>
</evidence>
<keyword evidence="1" id="KW-0812">Transmembrane</keyword>
<dbReference type="EMBL" id="BAAAGG010000002">
    <property type="protein sequence ID" value="GAA0752175.1"/>
    <property type="molecule type" value="Genomic_DNA"/>
</dbReference>
<protein>
    <recommendedName>
        <fullName evidence="4">PEP-CTERM protein-sorting domain-containing protein</fullName>
    </recommendedName>
</protein>
<dbReference type="Proteomes" id="UP001500185">
    <property type="component" value="Unassembled WGS sequence"/>
</dbReference>
<accession>A0ABP3V8Q1</accession>
<evidence type="ECO:0008006" key="4">
    <source>
        <dbReference type="Google" id="ProtNLM"/>
    </source>
</evidence>